<sequence length="233" mass="25173">MHPTLSQGGATAPGSPHSGQHACGSDLGAFTHNLRFPGQVFDAETGWYDNVNRDYRPGAGRYVQSDPIGLDGGINTYTYVEGNPLSYTDPTGECPWCVAAGVGALTDLAVQLYFNGFNLKCVDWKEVAISGAAAGVGVGIATKLAKLGKVGTYSTKTGGPTRPTYRFFKSKGNIRVESHPISKNAPDWYNYQHWHPDFAGEPWSKMHWPLIEPLVGIPAAGYNFAKDDCECQK</sequence>
<dbReference type="EMBL" id="JBIGHZ010000004">
    <property type="protein sequence ID" value="MFG6448911.1"/>
    <property type="molecule type" value="Genomic_DNA"/>
</dbReference>
<dbReference type="PRINTS" id="PR00394">
    <property type="entry name" value="RHSPROTEIN"/>
</dbReference>
<protein>
    <submittedName>
        <fullName evidence="2">RHS repeat-associated core domain-containing protein</fullName>
    </submittedName>
</protein>
<accession>A0ABW7FX80</accession>
<dbReference type="Gene3D" id="2.180.10.10">
    <property type="entry name" value="RHS repeat-associated core"/>
    <property type="match status" value="1"/>
</dbReference>
<dbReference type="Proteomes" id="UP001606099">
    <property type="component" value="Unassembled WGS sequence"/>
</dbReference>
<dbReference type="RefSeq" id="WP_394461599.1">
    <property type="nucleotide sequence ID" value="NZ_JBIGHZ010000004.1"/>
</dbReference>
<name>A0ABW7FX80_9BURK</name>
<dbReference type="NCBIfam" id="TIGR03696">
    <property type="entry name" value="Rhs_assc_core"/>
    <property type="match status" value="1"/>
</dbReference>
<evidence type="ECO:0000256" key="1">
    <source>
        <dbReference type="SAM" id="MobiDB-lite"/>
    </source>
</evidence>
<evidence type="ECO:0000313" key="2">
    <source>
        <dbReference type="EMBL" id="MFG6448911.1"/>
    </source>
</evidence>
<proteinExistence type="predicted"/>
<organism evidence="2 3">
    <name type="scientific">Roseateles rivi</name>
    <dbReference type="NCBI Taxonomy" id="3299028"/>
    <lineage>
        <taxon>Bacteria</taxon>
        <taxon>Pseudomonadati</taxon>
        <taxon>Pseudomonadota</taxon>
        <taxon>Betaproteobacteria</taxon>
        <taxon>Burkholderiales</taxon>
        <taxon>Sphaerotilaceae</taxon>
        <taxon>Roseateles</taxon>
    </lineage>
</organism>
<feature type="region of interest" description="Disordered" evidence="1">
    <location>
        <begin position="1"/>
        <end position="20"/>
    </location>
</feature>
<keyword evidence="3" id="KW-1185">Reference proteome</keyword>
<dbReference type="InterPro" id="IPR050708">
    <property type="entry name" value="T6SS_VgrG/RHS"/>
</dbReference>
<dbReference type="InterPro" id="IPR022385">
    <property type="entry name" value="Rhs_assc_core"/>
</dbReference>
<comment type="caution">
    <text evidence="2">The sequence shown here is derived from an EMBL/GenBank/DDBJ whole genome shotgun (WGS) entry which is preliminary data.</text>
</comment>
<gene>
    <name evidence="2" type="ORF">ACG0Z6_11775</name>
</gene>
<dbReference type="PANTHER" id="PTHR32305">
    <property type="match status" value="1"/>
</dbReference>
<evidence type="ECO:0000313" key="3">
    <source>
        <dbReference type="Proteomes" id="UP001606099"/>
    </source>
</evidence>
<dbReference type="PANTHER" id="PTHR32305:SF15">
    <property type="entry name" value="PROTEIN RHSA-RELATED"/>
    <property type="match status" value="1"/>
</dbReference>
<reference evidence="2 3" key="1">
    <citation type="submission" date="2024-08" db="EMBL/GenBank/DDBJ databases">
        <authorList>
            <person name="Lu H."/>
        </authorList>
    </citation>
    <scope>NUCLEOTIDE SEQUENCE [LARGE SCALE GENOMIC DNA]</scope>
    <source>
        <strain evidence="2 3">BYS180W</strain>
    </source>
</reference>